<evidence type="ECO:0000313" key="1">
    <source>
        <dbReference type="EMBL" id="DAF46024.1"/>
    </source>
</evidence>
<sequence length="63" mass="7554">MWDIHTNEYLYPFCLPLVFTFRHEGFCVKRTQYFSVFRGAERSDSLLNCLRLTTICDIIFLVL</sequence>
<protein>
    <submittedName>
        <fullName evidence="1">Uncharacterized protein</fullName>
    </submittedName>
</protein>
<dbReference type="EMBL" id="BK032529">
    <property type="protein sequence ID" value="DAF46024.1"/>
    <property type="molecule type" value="Genomic_DNA"/>
</dbReference>
<accession>A0A8S5S526</accession>
<proteinExistence type="predicted"/>
<organism evidence="1">
    <name type="scientific">Myoviridae sp. cthAo37</name>
    <dbReference type="NCBI Taxonomy" id="2827701"/>
    <lineage>
        <taxon>Viruses</taxon>
        <taxon>Duplodnaviria</taxon>
        <taxon>Heunggongvirae</taxon>
        <taxon>Uroviricota</taxon>
        <taxon>Caudoviricetes</taxon>
    </lineage>
</organism>
<reference evidence="1" key="1">
    <citation type="journal article" date="2021" name="Proc. Natl. Acad. Sci. U.S.A.">
        <title>A Catalog of Tens of Thousands of Viruses from Human Metagenomes Reveals Hidden Associations with Chronic Diseases.</title>
        <authorList>
            <person name="Tisza M.J."/>
            <person name="Buck C.B."/>
        </authorList>
    </citation>
    <scope>NUCLEOTIDE SEQUENCE</scope>
    <source>
        <strain evidence="1">CthAo37</strain>
    </source>
</reference>
<name>A0A8S5S526_9CAUD</name>